<organism evidence="3">
    <name type="scientific">Gongylonema pulchrum</name>
    <dbReference type="NCBI Taxonomy" id="637853"/>
    <lineage>
        <taxon>Eukaryota</taxon>
        <taxon>Metazoa</taxon>
        <taxon>Ecdysozoa</taxon>
        <taxon>Nematoda</taxon>
        <taxon>Chromadorea</taxon>
        <taxon>Rhabditida</taxon>
        <taxon>Spirurina</taxon>
        <taxon>Spiruromorpha</taxon>
        <taxon>Spiruroidea</taxon>
        <taxon>Gongylonematidae</taxon>
        <taxon>Gongylonema</taxon>
    </lineage>
</organism>
<gene>
    <name evidence="1" type="ORF">GPUH_LOCUS25733</name>
</gene>
<dbReference type="EMBL" id="UYRT01106588">
    <property type="protein sequence ID" value="VDN44591.1"/>
    <property type="molecule type" value="Genomic_DNA"/>
</dbReference>
<reference evidence="3" key="1">
    <citation type="submission" date="2016-06" db="UniProtKB">
        <authorList>
            <consortium name="WormBaseParasite"/>
        </authorList>
    </citation>
    <scope>IDENTIFICATION</scope>
</reference>
<accession>A0A183EXP0</accession>
<proteinExistence type="predicted"/>
<sequence length="42" mass="4767">MMDEDDVELRASLFSSKRKCASVAVLLLINLLNYMDRCVSLC</sequence>
<evidence type="ECO:0000313" key="3">
    <source>
        <dbReference type="WBParaSite" id="GPUH_0002576101-mRNA-1"/>
    </source>
</evidence>
<name>A0A183EXP0_9BILA</name>
<dbReference type="WBParaSite" id="GPUH_0002576101-mRNA-1">
    <property type="protein sequence ID" value="GPUH_0002576101-mRNA-1"/>
    <property type="gene ID" value="GPUH_0002576101"/>
</dbReference>
<evidence type="ECO:0000313" key="2">
    <source>
        <dbReference type="Proteomes" id="UP000271098"/>
    </source>
</evidence>
<protein>
    <submittedName>
        <fullName evidence="1 3">Uncharacterized protein</fullName>
    </submittedName>
</protein>
<evidence type="ECO:0000313" key="1">
    <source>
        <dbReference type="EMBL" id="VDN44591.1"/>
    </source>
</evidence>
<keyword evidence="2" id="KW-1185">Reference proteome</keyword>
<dbReference type="Proteomes" id="UP000271098">
    <property type="component" value="Unassembled WGS sequence"/>
</dbReference>
<reference evidence="1 2" key="2">
    <citation type="submission" date="2018-11" db="EMBL/GenBank/DDBJ databases">
        <authorList>
            <consortium name="Pathogen Informatics"/>
        </authorList>
    </citation>
    <scope>NUCLEOTIDE SEQUENCE [LARGE SCALE GENOMIC DNA]</scope>
</reference>
<dbReference type="AlphaFoldDB" id="A0A183EXP0"/>